<dbReference type="InterPro" id="IPR029063">
    <property type="entry name" value="SAM-dependent_MTases_sf"/>
</dbReference>
<accession>A0A2W2BJF4</accession>
<dbReference type="GO" id="GO:0030798">
    <property type="term" value="F:trans-aconitate 2-methyltransferase activity"/>
    <property type="evidence" value="ECO:0007669"/>
    <property type="project" value="InterPro"/>
</dbReference>
<gene>
    <name evidence="4" type="ORF">DK847_15340</name>
</gene>
<name>A0A2W2BJF4_9HYPH</name>
<evidence type="ECO:0000313" key="4">
    <source>
        <dbReference type="EMBL" id="PZF76017.1"/>
    </source>
</evidence>
<evidence type="ECO:0000313" key="5">
    <source>
        <dbReference type="Proteomes" id="UP000248795"/>
    </source>
</evidence>
<dbReference type="AlphaFoldDB" id="A0A2W2BJF4"/>
<dbReference type="CDD" id="cd02440">
    <property type="entry name" value="AdoMet_MTases"/>
    <property type="match status" value="1"/>
</dbReference>
<protein>
    <submittedName>
        <fullName evidence="4">Trans-aconitate 2-methyltransferase</fullName>
    </submittedName>
</protein>
<dbReference type="Gene3D" id="3.40.50.150">
    <property type="entry name" value="Vaccinia Virus protein VP39"/>
    <property type="match status" value="1"/>
</dbReference>
<evidence type="ECO:0000256" key="1">
    <source>
        <dbReference type="ARBA" id="ARBA00022603"/>
    </source>
</evidence>
<dbReference type="SUPFAM" id="SSF53335">
    <property type="entry name" value="S-adenosyl-L-methionine-dependent methyltransferases"/>
    <property type="match status" value="1"/>
</dbReference>
<organism evidence="4 5">
    <name type="scientific">Aestuariivirga litoralis</name>
    <dbReference type="NCBI Taxonomy" id="2650924"/>
    <lineage>
        <taxon>Bacteria</taxon>
        <taxon>Pseudomonadati</taxon>
        <taxon>Pseudomonadota</taxon>
        <taxon>Alphaproteobacteria</taxon>
        <taxon>Hyphomicrobiales</taxon>
        <taxon>Aestuariivirgaceae</taxon>
        <taxon>Aestuariivirga</taxon>
    </lineage>
</organism>
<dbReference type="InterPro" id="IPR041698">
    <property type="entry name" value="Methyltransf_25"/>
</dbReference>
<evidence type="ECO:0000256" key="2">
    <source>
        <dbReference type="ARBA" id="ARBA00022679"/>
    </source>
</evidence>
<proteinExistence type="predicted"/>
<dbReference type="RefSeq" id="WP_111199401.1">
    <property type="nucleotide sequence ID" value="NZ_QKVK01000007.1"/>
</dbReference>
<dbReference type="EMBL" id="QKVK01000007">
    <property type="protein sequence ID" value="PZF76017.1"/>
    <property type="molecule type" value="Genomic_DNA"/>
</dbReference>
<keyword evidence="2 4" id="KW-0808">Transferase</keyword>
<dbReference type="PANTHER" id="PTHR43861:SF1">
    <property type="entry name" value="TRANS-ACONITATE 2-METHYLTRANSFERASE"/>
    <property type="match status" value="1"/>
</dbReference>
<dbReference type="Proteomes" id="UP000248795">
    <property type="component" value="Unassembled WGS sequence"/>
</dbReference>
<dbReference type="NCBIfam" id="NF002463">
    <property type="entry name" value="PRK01683.1"/>
    <property type="match status" value="1"/>
</dbReference>
<comment type="caution">
    <text evidence="4">The sequence shown here is derived from an EMBL/GenBank/DDBJ whole genome shotgun (WGS) entry which is preliminary data.</text>
</comment>
<keyword evidence="1 4" id="KW-0489">Methyltransferase</keyword>
<dbReference type="InterPro" id="IPR023149">
    <property type="entry name" value="Trans_acon_MeTrfase_C"/>
</dbReference>
<sequence>MSDWNPSHYLTFADERTRPARDLLAHVPLVAARRIYDLGCGPGNSTALLVTKFRQAHVTGIDNSPAMLEAARAACPGADFGFGDLSIWLPPEQPDLLFSNATFQWVPDHLHVLERLAASLGTGGVLAVQMPDNLGEPSHRLMQKAAALGPWAARLEAAAAARDVLPGADTYYARLKPHFSRLDIWHTIYNHPLDGVDGIVDWLGATGLRPFLAPLAADEAGAFLAAYRAMLARAYPPQADGKVLLRFPRLFLVGVR</sequence>
<dbReference type="PANTHER" id="PTHR43861">
    <property type="entry name" value="TRANS-ACONITATE 2-METHYLTRANSFERASE-RELATED"/>
    <property type="match status" value="1"/>
</dbReference>
<evidence type="ECO:0000259" key="3">
    <source>
        <dbReference type="Pfam" id="PF13649"/>
    </source>
</evidence>
<dbReference type="GO" id="GO:0032259">
    <property type="term" value="P:methylation"/>
    <property type="evidence" value="ECO:0007669"/>
    <property type="project" value="UniProtKB-KW"/>
</dbReference>
<keyword evidence="5" id="KW-1185">Reference proteome</keyword>
<feature type="domain" description="Methyltransferase" evidence="3">
    <location>
        <begin position="35"/>
        <end position="124"/>
    </location>
</feature>
<dbReference type="Gene3D" id="1.10.150.290">
    <property type="entry name" value="S-adenosyl-L-methionine-dependent methyltransferases"/>
    <property type="match status" value="1"/>
</dbReference>
<dbReference type="Pfam" id="PF13649">
    <property type="entry name" value="Methyltransf_25"/>
    <property type="match status" value="1"/>
</dbReference>
<reference evidence="5" key="1">
    <citation type="submission" date="2018-06" db="EMBL/GenBank/DDBJ databases">
        <title>Aestuariibacter litoralis strain KCTC 52945T.</title>
        <authorList>
            <person name="Li X."/>
            <person name="Salam N."/>
            <person name="Li J.-L."/>
            <person name="Chen Y.-M."/>
            <person name="Yang Z.-W."/>
            <person name="Zhang L.-Y."/>
            <person name="Han M.-X."/>
            <person name="Xiao M."/>
            <person name="Li W.-J."/>
        </authorList>
    </citation>
    <scope>NUCLEOTIDE SEQUENCE [LARGE SCALE GENOMIC DNA]</scope>
    <source>
        <strain evidence="5">KCTC 52945</strain>
    </source>
</reference>